<sequence>MSFAATTALVAAFGLLRDHRDRLPRLPRWLAPIMAVVLSSAVAGAATAPFGAAHFNRIADYGLIANLLSVPLMGALIMPAAVAAALLGPLGLAWLPLQVMRFGLEWILLVADRISAIEGAVTYVVAPGPWVLPGLSFGFLMLIIWRGAGRWLGLLPILAAAFLWLQAERPPILIAETGGLVGVMGEGGRVLSKPRGDGFAAGNWLENDGDGADQEQAAAREGVTGPRGMRRTEVAGTRILALSGVKAAEAFSGRCEAEVIVANTPLAGRPSGPCLVFDAPALRESGAVAIWTDPDGLRVETVAETSGQRLWTR</sequence>
<feature type="transmembrane region" description="Helical" evidence="2">
    <location>
        <begin position="63"/>
        <end position="87"/>
    </location>
</feature>
<accession>A0A1G8ZGD2</accession>
<keyword evidence="5" id="KW-1185">Reference proteome</keyword>
<feature type="domain" description="ComEC/Rec2-related protein" evidence="3">
    <location>
        <begin position="1"/>
        <end position="146"/>
    </location>
</feature>
<organism evidence="4 5">
    <name type="scientific">Aliiruegeria lutimaris</name>
    <dbReference type="NCBI Taxonomy" id="571298"/>
    <lineage>
        <taxon>Bacteria</taxon>
        <taxon>Pseudomonadati</taxon>
        <taxon>Pseudomonadota</taxon>
        <taxon>Alphaproteobacteria</taxon>
        <taxon>Rhodobacterales</taxon>
        <taxon>Roseobacteraceae</taxon>
        <taxon>Aliiruegeria</taxon>
    </lineage>
</organism>
<evidence type="ECO:0000259" key="3">
    <source>
        <dbReference type="Pfam" id="PF03772"/>
    </source>
</evidence>
<dbReference type="AlphaFoldDB" id="A0A1G8ZGD2"/>
<keyword evidence="2" id="KW-0812">Transmembrane</keyword>
<proteinExistence type="predicted"/>
<reference evidence="4 5" key="1">
    <citation type="submission" date="2016-10" db="EMBL/GenBank/DDBJ databases">
        <authorList>
            <person name="de Groot N.N."/>
        </authorList>
    </citation>
    <scope>NUCLEOTIDE SEQUENCE [LARGE SCALE GENOMIC DNA]</scope>
    <source>
        <strain evidence="4 5">DSM 25294</strain>
    </source>
</reference>
<evidence type="ECO:0000256" key="1">
    <source>
        <dbReference type="SAM" id="MobiDB-lite"/>
    </source>
</evidence>
<dbReference type="InterPro" id="IPR004477">
    <property type="entry name" value="ComEC_N"/>
</dbReference>
<feature type="transmembrane region" description="Helical" evidence="2">
    <location>
        <begin position="30"/>
        <end position="51"/>
    </location>
</feature>
<evidence type="ECO:0000313" key="5">
    <source>
        <dbReference type="Proteomes" id="UP000199382"/>
    </source>
</evidence>
<gene>
    <name evidence="4" type="ORF">SAMN04488026_103223</name>
</gene>
<evidence type="ECO:0000313" key="4">
    <source>
        <dbReference type="EMBL" id="SDK14043.1"/>
    </source>
</evidence>
<protein>
    <submittedName>
        <fullName evidence="4">Competence protein</fullName>
    </submittedName>
</protein>
<dbReference type="STRING" id="571298.SAMN04488026_103223"/>
<dbReference type="Pfam" id="PF03772">
    <property type="entry name" value="Competence"/>
    <property type="match status" value="1"/>
</dbReference>
<evidence type="ECO:0000256" key="2">
    <source>
        <dbReference type="SAM" id="Phobius"/>
    </source>
</evidence>
<feature type="region of interest" description="Disordered" evidence="1">
    <location>
        <begin position="205"/>
        <end position="228"/>
    </location>
</feature>
<keyword evidence="2" id="KW-0472">Membrane</keyword>
<feature type="transmembrane region" description="Helical" evidence="2">
    <location>
        <begin position="123"/>
        <end position="145"/>
    </location>
</feature>
<dbReference type="EMBL" id="FNEK01000032">
    <property type="protein sequence ID" value="SDK14043.1"/>
    <property type="molecule type" value="Genomic_DNA"/>
</dbReference>
<dbReference type="Proteomes" id="UP000199382">
    <property type="component" value="Unassembled WGS sequence"/>
</dbReference>
<name>A0A1G8ZGD2_9RHOB</name>
<keyword evidence="2" id="KW-1133">Transmembrane helix</keyword>